<sequence>MIKNIVFDYGDVFINLDKPATVRVLHELGVKDISEEMMNVYKLYEVGGIATGEFVNRFKELYPNIPSHKFIDAWNAILLDFPLHRLDFIKELKASGEYRLFLLSNTNDLHISWIQNDWGMELYNEFKDCFEQFYLSHEINLRKPNLNIYEFVLNENGLLAEETFFIDDTQENTDAAAELGIKVWNIDPLTEDIVDLLAQKEFDE</sequence>
<dbReference type="SFLD" id="SFLDS00003">
    <property type="entry name" value="Haloacid_Dehalogenase"/>
    <property type="match status" value="1"/>
</dbReference>
<dbReference type="InterPro" id="IPR023214">
    <property type="entry name" value="HAD_sf"/>
</dbReference>
<dbReference type="InterPro" id="IPR023198">
    <property type="entry name" value="PGP-like_dom2"/>
</dbReference>
<accession>A0ABW5LMB8</accession>
<name>A0ABW5LMB8_9FLAO</name>
<dbReference type="InterPro" id="IPR041492">
    <property type="entry name" value="HAD_2"/>
</dbReference>
<dbReference type="PANTHER" id="PTHR43611:SF3">
    <property type="entry name" value="FLAVIN MONONUCLEOTIDE HYDROLASE 1, CHLOROPLATIC"/>
    <property type="match status" value="1"/>
</dbReference>
<dbReference type="NCBIfam" id="TIGR01509">
    <property type="entry name" value="HAD-SF-IA-v3"/>
    <property type="match status" value="1"/>
</dbReference>
<keyword evidence="2" id="KW-1185">Reference proteome</keyword>
<dbReference type="InterPro" id="IPR036412">
    <property type="entry name" value="HAD-like_sf"/>
</dbReference>
<dbReference type="EMBL" id="JBHULH010000001">
    <property type="protein sequence ID" value="MFD2565988.1"/>
    <property type="molecule type" value="Genomic_DNA"/>
</dbReference>
<dbReference type="RefSeq" id="WP_379664711.1">
    <property type="nucleotide sequence ID" value="NZ_JBHULH010000001.1"/>
</dbReference>
<dbReference type="Gene3D" id="1.10.150.240">
    <property type="entry name" value="Putative phosphatase, domain 2"/>
    <property type="match status" value="1"/>
</dbReference>
<dbReference type="GO" id="GO:0016787">
    <property type="term" value="F:hydrolase activity"/>
    <property type="evidence" value="ECO:0007669"/>
    <property type="project" value="UniProtKB-KW"/>
</dbReference>
<dbReference type="InterPro" id="IPR006439">
    <property type="entry name" value="HAD-SF_hydro_IA"/>
</dbReference>
<keyword evidence="1" id="KW-0378">Hydrolase</keyword>
<dbReference type="SFLD" id="SFLDG01129">
    <property type="entry name" value="C1.5:_HAD__Beta-PGM__Phosphata"/>
    <property type="match status" value="1"/>
</dbReference>
<protein>
    <submittedName>
        <fullName evidence="1">HAD family hydrolase</fullName>
    </submittedName>
</protein>
<dbReference type="Pfam" id="PF13419">
    <property type="entry name" value="HAD_2"/>
    <property type="match status" value="1"/>
</dbReference>
<evidence type="ECO:0000313" key="1">
    <source>
        <dbReference type="EMBL" id="MFD2565988.1"/>
    </source>
</evidence>
<comment type="caution">
    <text evidence="1">The sequence shown here is derived from an EMBL/GenBank/DDBJ whole genome shotgun (WGS) entry which is preliminary data.</text>
</comment>
<organism evidence="1 2">
    <name type="scientific">Pseudotenacibaculum haliotis</name>
    <dbReference type="NCBI Taxonomy" id="1862138"/>
    <lineage>
        <taxon>Bacteria</taxon>
        <taxon>Pseudomonadati</taxon>
        <taxon>Bacteroidota</taxon>
        <taxon>Flavobacteriia</taxon>
        <taxon>Flavobacteriales</taxon>
        <taxon>Flavobacteriaceae</taxon>
        <taxon>Pseudotenacibaculum</taxon>
    </lineage>
</organism>
<reference evidence="2" key="1">
    <citation type="journal article" date="2019" name="Int. J. Syst. Evol. Microbiol.">
        <title>The Global Catalogue of Microorganisms (GCM) 10K type strain sequencing project: providing services to taxonomists for standard genome sequencing and annotation.</title>
        <authorList>
            <consortium name="The Broad Institute Genomics Platform"/>
            <consortium name="The Broad Institute Genome Sequencing Center for Infectious Disease"/>
            <person name="Wu L."/>
            <person name="Ma J."/>
        </authorList>
    </citation>
    <scope>NUCLEOTIDE SEQUENCE [LARGE SCALE GENOMIC DNA]</scope>
    <source>
        <strain evidence="2">KCTC 52127</strain>
    </source>
</reference>
<dbReference type="PANTHER" id="PTHR43611">
    <property type="entry name" value="ALPHA-D-GLUCOSE 1-PHOSPHATE PHOSPHATASE"/>
    <property type="match status" value="1"/>
</dbReference>
<dbReference type="CDD" id="cd02603">
    <property type="entry name" value="HAD_sEH-N_like"/>
    <property type="match status" value="1"/>
</dbReference>
<evidence type="ECO:0000313" key="2">
    <source>
        <dbReference type="Proteomes" id="UP001597508"/>
    </source>
</evidence>
<dbReference type="SUPFAM" id="SSF56784">
    <property type="entry name" value="HAD-like"/>
    <property type="match status" value="1"/>
</dbReference>
<dbReference type="Gene3D" id="3.40.50.1000">
    <property type="entry name" value="HAD superfamily/HAD-like"/>
    <property type="match status" value="1"/>
</dbReference>
<proteinExistence type="predicted"/>
<gene>
    <name evidence="1" type="ORF">ACFSRZ_01315</name>
</gene>
<dbReference type="Proteomes" id="UP001597508">
    <property type="component" value="Unassembled WGS sequence"/>
</dbReference>